<organism evidence="1 2">
    <name type="scientific">Lachnobacterium bovis DSM 14045</name>
    <dbReference type="NCBI Taxonomy" id="1122142"/>
    <lineage>
        <taxon>Bacteria</taxon>
        <taxon>Bacillati</taxon>
        <taxon>Bacillota</taxon>
        <taxon>Clostridia</taxon>
        <taxon>Lachnospirales</taxon>
        <taxon>Lachnospiraceae</taxon>
        <taxon>Lachnobacterium</taxon>
    </lineage>
</organism>
<name>A0A1H3LXW9_9FIRM</name>
<keyword evidence="2" id="KW-1185">Reference proteome</keyword>
<reference evidence="1 2" key="1">
    <citation type="submission" date="2016-10" db="EMBL/GenBank/DDBJ databases">
        <authorList>
            <person name="de Groot N.N."/>
        </authorList>
    </citation>
    <scope>NUCLEOTIDE SEQUENCE [LARGE SCALE GENOMIC DNA]</scope>
    <source>
        <strain evidence="1 2">DSM 14045</strain>
    </source>
</reference>
<dbReference type="STRING" id="1122142.SAMN02910414_02156"/>
<gene>
    <name evidence="1" type="ORF">SAMN02910414_02156</name>
</gene>
<accession>A0A1H3LXW9</accession>
<evidence type="ECO:0000313" key="1">
    <source>
        <dbReference type="EMBL" id="SDY69377.1"/>
    </source>
</evidence>
<dbReference type="OrthoDB" id="1768345at2"/>
<sequence>MLSYDDALNLNYYKKTTFTGWMQNMRFKIAKETNENDEDVFHAWIWQGPYIFALAPKDSFLEHFEPFNEDGRRATVDWINTEFEKNPLFYDKKICR</sequence>
<dbReference type="AlphaFoldDB" id="A0A1H3LXW9"/>
<dbReference type="EMBL" id="FNPG01000029">
    <property type="protein sequence ID" value="SDY69377.1"/>
    <property type="molecule type" value="Genomic_DNA"/>
</dbReference>
<dbReference type="RefSeq" id="WP_074718827.1">
    <property type="nucleotide sequence ID" value="NZ_FNPG01000029.1"/>
</dbReference>
<protein>
    <recommendedName>
        <fullName evidence="3">GNAT family acetyltransferase</fullName>
    </recommendedName>
</protein>
<proteinExistence type="predicted"/>
<evidence type="ECO:0000313" key="2">
    <source>
        <dbReference type="Proteomes" id="UP000183918"/>
    </source>
</evidence>
<evidence type="ECO:0008006" key="3">
    <source>
        <dbReference type="Google" id="ProtNLM"/>
    </source>
</evidence>
<dbReference type="Proteomes" id="UP000183918">
    <property type="component" value="Unassembled WGS sequence"/>
</dbReference>